<reference evidence="3" key="1">
    <citation type="submission" date="2021-01" db="EMBL/GenBank/DDBJ databases">
        <authorList>
            <person name="Corre E."/>
            <person name="Pelletier E."/>
            <person name="Niang G."/>
            <person name="Scheremetjew M."/>
            <person name="Finn R."/>
            <person name="Kale V."/>
            <person name="Holt S."/>
            <person name="Cochrane G."/>
            <person name="Meng A."/>
            <person name="Brown T."/>
            <person name="Cohen L."/>
        </authorList>
    </citation>
    <scope>NUCLEOTIDE SEQUENCE</scope>
    <source>
        <strain evidence="3">308</strain>
    </source>
</reference>
<dbReference type="EMBL" id="HBFR01036437">
    <property type="protein sequence ID" value="CAD8899331.1"/>
    <property type="molecule type" value="Transcribed_RNA"/>
</dbReference>
<organism evidence="3">
    <name type="scientific">Corethron hystrix</name>
    <dbReference type="NCBI Taxonomy" id="216773"/>
    <lineage>
        <taxon>Eukaryota</taxon>
        <taxon>Sar</taxon>
        <taxon>Stramenopiles</taxon>
        <taxon>Ochrophyta</taxon>
        <taxon>Bacillariophyta</taxon>
        <taxon>Coscinodiscophyceae</taxon>
        <taxon>Corethrophycidae</taxon>
        <taxon>Corethrales</taxon>
        <taxon>Corethraceae</taxon>
        <taxon>Corethron</taxon>
    </lineage>
</organism>
<evidence type="ECO:0000256" key="1">
    <source>
        <dbReference type="SAM" id="MobiDB-lite"/>
    </source>
</evidence>
<feature type="compositionally biased region" description="Low complexity" evidence="1">
    <location>
        <begin position="322"/>
        <end position="337"/>
    </location>
</feature>
<feature type="transmembrane region" description="Helical" evidence="2">
    <location>
        <begin position="423"/>
        <end position="443"/>
    </location>
</feature>
<keyword evidence="2" id="KW-0812">Transmembrane</keyword>
<sequence length="469" mass="52459">MTLREFLLLFKLPLRYPAYFFLGILLVSISFSSCPHHSVEAVIVIYPGNVPTYEVTKKPSLSPSLPGNFLSVKKQKGFSKLGTPLSISVQDGDDGKMRISPDSTSLNLWGNAWKEFYFEYKVTPWTVVELDFADIVEGEIHAFGFIEERESLPSLYSLRSFQLAGSQIWGIQNIYPWHTDTESNFNFRHYQIRLGNYYNGNMKYLFFVNDADIKVRAQSVFRNIFIYEDAPPTPPDPVKRETLEPTFSPTSSPSLINLSQKPTVVPTAYPAFRVKVPTFSPMLRKPSASPTDLSQKRTVIPTAYPIFNPTTHAGKIQTSEPTLTETSQETSAAASAPPSNLLLEHIAGHTAHHVEANETEPTLAPKPTPDSKKTPALPINPLQRNDAGPTEAFDSSPEQVSSQMGKSENNGNDPTHFISMNTVLLSVNFLLLLVVLVLVRVLYRKRKLNETYQSFDQSSSDEQSSGYLE</sequence>
<dbReference type="PROSITE" id="PS51257">
    <property type="entry name" value="PROKAR_LIPOPROTEIN"/>
    <property type="match status" value="1"/>
</dbReference>
<feature type="region of interest" description="Disordered" evidence="1">
    <location>
        <begin position="357"/>
        <end position="413"/>
    </location>
</feature>
<name>A0A7S1BWZ7_9STRA</name>
<keyword evidence="2" id="KW-0472">Membrane</keyword>
<keyword evidence="2" id="KW-1133">Transmembrane helix</keyword>
<feature type="region of interest" description="Disordered" evidence="1">
    <location>
        <begin position="305"/>
        <end position="337"/>
    </location>
</feature>
<evidence type="ECO:0000313" key="3">
    <source>
        <dbReference type="EMBL" id="CAD8899331.1"/>
    </source>
</evidence>
<accession>A0A7S1BWZ7</accession>
<dbReference type="AlphaFoldDB" id="A0A7S1BWZ7"/>
<gene>
    <name evidence="3" type="ORF">CHYS00102_LOCUS26547</name>
</gene>
<proteinExistence type="predicted"/>
<evidence type="ECO:0000256" key="2">
    <source>
        <dbReference type="SAM" id="Phobius"/>
    </source>
</evidence>
<feature type="compositionally biased region" description="Polar residues" evidence="1">
    <location>
        <begin position="308"/>
        <end position="321"/>
    </location>
</feature>
<feature type="compositionally biased region" description="Polar residues" evidence="1">
    <location>
        <begin position="396"/>
        <end position="413"/>
    </location>
</feature>
<protein>
    <submittedName>
        <fullName evidence="3">Uncharacterized protein</fullName>
    </submittedName>
</protein>